<dbReference type="PANTHER" id="PTHR12302">
    <property type="entry name" value="EBNA2 BINDING PROTEIN P100"/>
    <property type="match status" value="1"/>
</dbReference>
<dbReference type="PROSITE" id="PS50830">
    <property type="entry name" value="TNASE_3"/>
    <property type="match status" value="1"/>
</dbReference>
<keyword evidence="4" id="KW-1185">Reference proteome</keyword>
<organism evidence="3 4">
    <name type="scientific">Phyllobacterium phragmitis</name>
    <dbReference type="NCBI Taxonomy" id="2670329"/>
    <lineage>
        <taxon>Bacteria</taxon>
        <taxon>Pseudomonadati</taxon>
        <taxon>Pseudomonadota</taxon>
        <taxon>Alphaproteobacteria</taxon>
        <taxon>Hyphomicrobiales</taxon>
        <taxon>Phyllobacteriaceae</taxon>
        <taxon>Phyllobacterium</taxon>
    </lineage>
</organism>
<feature type="domain" description="TNase-like" evidence="2">
    <location>
        <begin position="68"/>
        <end position="178"/>
    </location>
</feature>
<dbReference type="Gene3D" id="2.40.50.90">
    <property type="match status" value="1"/>
</dbReference>
<keyword evidence="1" id="KW-0472">Membrane</keyword>
<proteinExistence type="predicted"/>
<evidence type="ECO:0000256" key="1">
    <source>
        <dbReference type="SAM" id="Phobius"/>
    </source>
</evidence>
<dbReference type="EMBL" id="BAAFZP010000001">
    <property type="protein sequence ID" value="GAB1582320.1"/>
    <property type="molecule type" value="Genomic_DNA"/>
</dbReference>
<keyword evidence="1" id="KW-1133">Transmembrane helix</keyword>
<evidence type="ECO:0000259" key="2">
    <source>
        <dbReference type="PROSITE" id="PS50830"/>
    </source>
</evidence>
<feature type="transmembrane region" description="Helical" evidence="1">
    <location>
        <begin position="32"/>
        <end position="52"/>
    </location>
</feature>
<sequence length="237" mass="27284">MGNGRKVFRRRYGSGGWYRRRPARPRSPLRRLFDWLLTIAFFVLVALIAARLNPPRPDRGPPAGPAYVIDGDTLVVNGRHIRLRGIDAPEMRQLCRRQERDYDCGVEARNAMKRLIAGRAVRCSGSREDKYNRLLGECKAGDVDLNRSMVEDGWAVAYGNYADDEAQARRERRGIWAGTFERPQDWRREHEAMQETPHEGPSPLETFMENLYLWLNKLVSALYDQVQKNTAPKSNTP</sequence>
<dbReference type="Pfam" id="PF00565">
    <property type="entry name" value="SNase"/>
    <property type="match status" value="1"/>
</dbReference>
<dbReference type="SMART" id="SM00318">
    <property type="entry name" value="SNc"/>
    <property type="match status" value="1"/>
</dbReference>
<gene>
    <name evidence="3" type="ORF">PPNSA23_22630</name>
</gene>
<dbReference type="SUPFAM" id="SSF50199">
    <property type="entry name" value="Staphylococcal nuclease"/>
    <property type="match status" value="1"/>
</dbReference>
<comment type="caution">
    <text evidence="3">The sequence shown here is derived from an EMBL/GenBank/DDBJ whole genome shotgun (WGS) entry which is preliminary data.</text>
</comment>
<dbReference type="PANTHER" id="PTHR12302:SF26">
    <property type="entry name" value="BLR1266 PROTEIN"/>
    <property type="match status" value="1"/>
</dbReference>
<name>A0ABQ0H082_9HYPH</name>
<protein>
    <recommendedName>
        <fullName evidence="2">TNase-like domain-containing protein</fullName>
    </recommendedName>
</protein>
<dbReference type="InterPro" id="IPR016071">
    <property type="entry name" value="Staphylococal_nuclease_OB-fold"/>
</dbReference>
<dbReference type="Proteomes" id="UP001628091">
    <property type="component" value="Unassembled WGS sequence"/>
</dbReference>
<evidence type="ECO:0000313" key="4">
    <source>
        <dbReference type="Proteomes" id="UP001628091"/>
    </source>
</evidence>
<reference evidence="3 4" key="1">
    <citation type="submission" date="2024-10" db="EMBL/GenBank/DDBJ databases">
        <title>Isolation, draft genome sequencing and identification of Phyllobacterium sp. NSA23, isolated from leaf soil.</title>
        <authorList>
            <person name="Akita H."/>
        </authorList>
    </citation>
    <scope>NUCLEOTIDE SEQUENCE [LARGE SCALE GENOMIC DNA]</scope>
    <source>
        <strain evidence="3 4">NSA23</strain>
    </source>
</reference>
<keyword evidence="1" id="KW-0812">Transmembrane</keyword>
<accession>A0ABQ0H082</accession>
<dbReference type="RefSeq" id="WP_407864973.1">
    <property type="nucleotide sequence ID" value="NZ_BAAFZP010000001.1"/>
</dbReference>
<dbReference type="InterPro" id="IPR035437">
    <property type="entry name" value="SNase_OB-fold_sf"/>
</dbReference>
<evidence type="ECO:0000313" key="3">
    <source>
        <dbReference type="EMBL" id="GAB1582320.1"/>
    </source>
</evidence>